<evidence type="ECO:0000256" key="1">
    <source>
        <dbReference type="SAM" id="Phobius"/>
    </source>
</evidence>
<dbReference type="RefSeq" id="WP_156666576.1">
    <property type="nucleotide sequence ID" value="NZ_CACRUO010000021.1"/>
</dbReference>
<reference evidence="2" key="1">
    <citation type="submission" date="2019-11" db="EMBL/GenBank/DDBJ databases">
        <authorList>
            <person name="Feng L."/>
        </authorList>
    </citation>
    <scope>NUCLEOTIDE SEQUENCE</scope>
    <source>
        <strain evidence="2">SsimulansLFYP27</strain>
    </source>
</reference>
<organism evidence="2">
    <name type="scientific">Staphylococcus simulans</name>
    <dbReference type="NCBI Taxonomy" id="1286"/>
    <lineage>
        <taxon>Bacteria</taxon>
        <taxon>Bacillati</taxon>
        <taxon>Bacillota</taxon>
        <taxon>Bacilli</taxon>
        <taxon>Bacillales</taxon>
        <taxon>Staphylococcaceae</taxon>
        <taxon>Staphylococcus</taxon>
    </lineage>
</organism>
<gene>
    <name evidence="2" type="ORF">SSLFYP27_00887</name>
</gene>
<dbReference type="EMBL" id="CACRUO010000021">
    <property type="protein sequence ID" value="VYT88645.1"/>
    <property type="molecule type" value="Genomic_DNA"/>
</dbReference>
<sequence length="59" mass="6813">MLTFWILFALTILVTAYSGINYFTGRIKENAKFKKQHFGVLCIVFVILAIIELVVFNML</sequence>
<keyword evidence="1" id="KW-0472">Membrane</keyword>
<accession>A0A6N3A8M8</accession>
<keyword evidence="1" id="KW-0812">Transmembrane</keyword>
<proteinExistence type="predicted"/>
<dbReference type="AlphaFoldDB" id="A0A6N3A8M8"/>
<feature type="transmembrane region" description="Helical" evidence="1">
    <location>
        <begin position="37"/>
        <end position="56"/>
    </location>
</feature>
<protein>
    <recommendedName>
        <fullName evidence="3">Mid2-like cell wall stress sensor domain protein</fullName>
    </recommendedName>
</protein>
<feature type="transmembrane region" description="Helical" evidence="1">
    <location>
        <begin position="6"/>
        <end position="25"/>
    </location>
</feature>
<keyword evidence="1" id="KW-1133">Transmembrane helix</keyword>
<evidence type="ECO:0000313" key="2">
    <source>
        <dbReference type="EMBL" id="VYT88645.1"/>
    </source>
</evidence>
<name>A0A6N3A8M8_STASI</name>
<evidence type="ECO:0008006" key="3">
    <source>
        <dbReference type="Google" id="ProtNLM"/>
    </source>
</evidence>